<gene>
    <name evidence="8" type="ORF">SAMN05660835_01686</name>
</gene>
<evidence type="ECO:0000256" key="4">
    <source>
        <dbReference type="ARBA" id="ARBA00022917"/>
    </source>
</evidence>
<dbReference type="InterPro" id="IPR005225">
    <property type="entry name" value="Small_GTP-bd"/>
</dbReference>
<evidence type="ECO:0000256" key="2">
    <source>
        <dbReference type="ARBA" id="ARBA00022741"/>
    </source>
</evidence>
<dbReference type="GO" id="GO:0005525">
    <property type="term" value="F:GTP binding"/>
    <property type="evidence" value="ECO:0007669"/>
    <property type="project" value="UniProtKB-KW"/>
</dbReference>
<dbReference type="Pfam" id="PF00679">
    <property type="entry name" value="EFG_C"/>
    <property type="match status" value="1"/>
</dbReference>
<dbReference type="InterPro" id="IPR035649">
    <property type="entry name" value="EFG_V"/>
</dbReference>
<dbReference type="InterPro" id="IPR005517">
    <property type="entry name" value="Transl_elong_EFG/EF2_IV"/>
</dbReference>
<dbReference type="Gene3D" id="3.30.70.870">
    <property type="entry name" value="Elongation Factor G (Translational Gtpase), domain 3"/>
    <property type="match status" value="1"/>
</dbReference>
<protein>
    <recommendedName>
        <fullName evidence="1">Elongation factor G</fullName>
    </recommendedName>
</protein>
<evidence type="ECO:0000256" key="3">
    <source>
        <dbReference type="ARBA" id="ARBA00022768"/>
    </source>
</evidence>
<dbReference type="InterPro" id="IPR027417">
    <property type="entry name" value="P-loop_NTPase"/>
</dbReference>
<name>A0A1G6QYQ9_9BACT</name>
<evidence type="ECO:0000256" key="6">
    <source>
        <dbReference type="ARBA" id="ARBA00024731"/>
    </source>
</evidence>
<dbReference type="PANTHER" id="PTHR43261:SF7">
    <property type="entry name" value="ELONGATION FACTOR G-LIKE PROTEIN"/>
    <property type="match status" value="1"/>
</dbReference>
<evidence type="ECO:0000313" key="8">
    <source>
        <dbReference type="EMBL" id="SDC97540.1"/>
    </source>
</evidence>
<dbReference type="CDD" id="cd01434">
    <property type="entry name" value="EFG_mtEFG1_IV"/>
    <property type="match status" value="1"/>
</dbReference>
<dbReference type="Gene3D" id="2.40.30.10">
    <property type="entry name" value="Translation factors"/>
    <property type="match status" value="1"/>
</dbReference>
<dbReference type="Pfam" id="PF03764">
    <property type="entry name" value="EFG_IV"/>
    <property type="match status" value="1"/>
</dbReference>
<dbReference type="Proteomes" id="UP000199411">
    <property type="component" value="Unassembled WGS sequence"/>
</dbReference>
<keyword evidence="2" id="KW-0547">Nucleotide-binding</keyword>
<dbReference type="SUPFAM" id="SSF54980">
    <property type="entry name" value="EF-G C-terminal domain-like"/>
    <property type="match status" value="2"/>
</dbReference>
<dbReference type="InterPro" id="IPR047872">
    <property type="entry name" value="EFG_IV"/>
</dbReference>
<dbReference type="InterPro" id="IPR000795">
    <property type="entry name" value="T_Tr_GTP-bd_dom"/>
</dbReference>
<keyword evidence="3 8" id="KW-0251">Elongation factor</keyword>
<comment type="function">
    <text evidence="6">Catalyzes the GTP-dependent ribosomal translocation step during translation elongation. During this step, the ribosome changes from the pre-translocational (PRE) to the post-translocational (POST) state as the newly formed A-site-bound peptidyl-tRNA and P-site-bound deacylated tRNA move to the P and E sites, respectively. Catalyzes the coordinated movement of the two tRNA molecules, the mRNA and conformational changes in the ribosome.</text>
</comment>
<dbReference type="RefSeq" id="WP_092129584.1">
    <property type="nucleotide sequence ID" value="NZ_FMYU01000014.1"/>
</dbReference>
<evidence type="ECO:0000313" key="9">
    <source>
        <dbReference type="Proteomes" id="UP000199411"/>
    </source>
</evidence>
<dbReference type="Gene3D" id="3.30.70.240">
    <property type="match status" value="1"/>
</dbReference>
<evidence type="ECO:0000256" key="1">
    <source>
        <dbReference type="ARBA" id="ARBA00017872"/>
    </source>
</evidence>
<dbReference type="InterPro" id="IPR014721">
    <property type="entry name" value="Ribsml_uS5_D2-typ_fold_subgr"/>
</dbReference>
<keyword evidence="9" id="KW-1185">Reference proteome</keyword>
<dbReference type="InterPro" id="IPR020568">
    <property type="entry name" value="Ribosomal_Su5_D2-typ_SF"/>
</dbReference>
<dbReference type="NCBIfam" id="NF009379">
    <property type="entry name" value="PRK12740.1-3"/>
    <property type="match status" value="1"/>
</dbReference>
<dbReference type="Gene3D" id="3.40.50.300">
    <property type="entry name" value="P-loop containing nucleotide triphosphate hydrolases"/>
    <property type="match status" value="1"/>
</dbReference>
<proteinExistence type="predicted"/>
<dbReference type="GO" id="GO:0003924">
    <property type="term" value="F:GTPase activity"/>
    <property type="evidence" value="ECO:0007669"/>
    <property type="project" value="InterPro"/>
</dbReference>
<dbReference type="SUPFAM" id="SSF52540">
    <property type="entry name" value="P-loop containing nucleoside triphosphate hydrolases"/>
    <property type="match status" value="1"/>
</dbReference>
<dbReference type="PANTHER" id="PTHR43261">
    <property type="entry name" value="TRANSLATION ELONGATION FACTOR G-RELATED"/>
    <property type="match status" value="1"/>
</dbReference>
<dbReference type="FunFam" id="3.30.70.240:FF:000001">
    <property type="entry name" value="Elongation factor G"/>
    <property type="match status" value="1"/>
</dbReference>
<accession>A0A1G6QYQ9</accession>
<feature type="domain" description="Tr-type G" evidence="7">
    <location>
        <begin position="4"/>
        <end position="270"/>
    </location>
</feature>
<dbReference type="SUPFAM" id="SSF50447">
    <property type="entry name" value="Translation proteins"/>
    <property type="match status" value="1"/>
</dbReference>
<dbReference type="OrthoDB" id="9760518at2"/>
<dbReference type="InterPro" id="IPR009000">
    <property type="entry name" value="Transl_B-barrel_sf"/>
</dbReference>
<dbReference type="InterPro" id="IPR000640">
    <property type="entry name" value="EFG_V-like"/>
</dbReference>
<dbReference type="AlphaFoldDB" id="A0A1G6QYQ9"/>
<dbReference type="FunFam" id="3.30.230.10:FF:000003">
    <property type="entry name" value="Elongation factor G"/>
    <property type="match status" value="1"/>
</dbReference>
<dbReference type="Gene3D" id="3.30.230.10">
    <property type="match status" value="1"/>
</dbReference>
<dbReference type="PROSITE" id="PS51722">
    <property type="entry name" value="G_TR_2"/>
    <property type="match status" value="1"/>
</dbReference>
<dbReference type="NCBIfam" id="TIGR00231">
    <property type="entry name" value="small_GTP"/>
    <property type="match status" value="1"/>
</dbReference>
<keyword evidence="5" id="KW-0342">GTP-binding</keyword>
<evidence type="ECO:0000256" key="5">
    <source>
        <dbReference type="ARBA" id="ARBA00023134"/>
    </source>
</evidence>
<dbReference type="InterPro" id="IPR035647">
    <property type="entry name" value="EFG_III/V"/>
</dbReference>
<dbReference type="InterPro" id="IPR053905">
    <property type="entry name" value="EF-G-like_DII"/>
</dbReference>
<dbReference type="SMART" id="SM00889">
    <property type="entry name" value="EFG_IV"/>
    <property type="match status" value="1"/>
</dbReference>
<dbReference type="Pfam" id="PF14492">
    <property type="entry name" value="EFG_III"/>
    <property type="match status" value="1"/>
</dbReference>
<dbReference type="SUPFAM" id="SSF54211">
    <property type="entry name" value="Ribosomal protein S5 domain 2-like"/>
    <property type="match status" value="1"/>
</dbReference>
<dbReference type="EMBL" id="FMYU01000014">
    <property type="protein sequence ID" value="SDC97540.1"/>
    <property type="molecule type" value="Genomic_DNA"/>
</dbReference>
<dbReference type="Pfam" id="PF22042">
    <property type="entry name" value="EF-G_D2"/>
    <property type="match status" value="1"/>
</dbReference>
<dbReference type="GO" id="GO:0003746">
    <property type="term" value="F:translation elongation factor activity"/>
    <property type="evidence" value="ECO:0007669"/>
    <property type="project" value="UniProtKB-KW"/>
</dbReference>
<reference evidence="9" key="1">
    <citation type="submission" date="2016-10" db="EMBL/GenBank/DDBJ databases">
        <authorList>
            <person name="Varghese N."/>
            <person name="Submissions S."/>
        </authorList>
    </citation>
    <scope>NUCLEOTIDE SEQUENCE [LARGE SCALE GENOMIC DNA]</scope>
    <source>
        <strain evidence="9">DSM 8415</strain>
    </source>
</reference>
<sequence length="664" mass="73997">MGEVNKKVIAICGAGGCGKSTLVEDILFTNKKITRKGSAEKGNLTMDFDSEEIERKVSIQLSIANIQNNNNTIYLIDTPGYHNFIGDALCGIRASDSAILVVDILEGVKAQTERFYYELEKENKPFIVFVNAIDKENSNFSNALKSINELFKAIAFQIPIKDKEKVIGYIDTLSLKAYDFNQKEIELPQQLKEEANNYHSLIIEEVSSLNDELLENYLSGEELNQNLFNNTLKEAIASQKLIPVLVGSALAGYNTQTLIDFANTYLPSAKNEDNTSKGFVFKTYNDPQSGKLSLIRILSGKFTPDSIYYNLNKDQEERIGSIQTLIGKNPINLTSAEAGDIIAVAKLKYTQTGDTLSNDKKDTPVEFVKMPLPFISYAVYGSSKNDDEKISTYMSKILESDLTLSFKKNTETNEFILTGMGTNHLEVVVSRLKKFGLDIKLKLPKVAYKETIKDKTTHKARFKKQTGGHGQFGDVTIEIEPLPRGAGFEFVDMIVGGAIPRQFIPSVEKGVKSAMEKGPLAGYPMTDIKVKLIDGMYHPVDSSDFSFQMAGSIAFKEGVLKCKPTLLEPILEMEVFVPEENVGDIIGDINARRGKMLKMETYGKRHNFKQVIVLVPEAEILEYAPTLRSLTAGRGFFRTKFYGYEEVPAQKAQKIIESAKSQEN</sequence>
<dbReference type="SMART" id="SM00838">
    <property type="entry name" value="EFG_C"/>
    <property type="match status" value="1"/>
</dbReference>
<dbReference type="GO" id="GO:0032790">
    <property type="term" value="P:ribosome disassembly"/>
    <property type="evidence" value="ECO:0007669"/>
    <property type="project" value="TreeGrafter"/>
</dbReference>
<organism evidence="8 9">
    <name type="scientific">Desulfurella multipotens</name>
    <dbReference type="NCBI Taxonomy" id="79269"/>
    <lineage>
        <taxon>Bacteria</taxon>
        <taxon>Pseudomonadati</taxon>
        <taxon>Campylobacterota</taxon>
        <taxon>Desulfurellia</taxon>
        <taxon>Desulfurellales</taxon>
        <taxon>Desulfurellaceae</taxon>
        <taxon>Desulfurella</taxon>
    </lineage>
</organism>
<dbReference type="InterPro" id="IPR041095">
    <property type="entry name" value="EFG_II"/>
</dbReference>
<keyword evidence="4" id="KW-0648">Protein biosynthesis</keyword>
<dbReference type="Pfam" id="PF00009">
    <property type="entry name" value="GTP_EFTU"/>
    <property type="match status" value="1"/>
</dbReference>
<dbReference type="NCBIfam" id="NF009381">
    <property type="entry name" value="PRK12740.1-5"/>
    <property type="match status" value="1"/>
</dbReference>
<dbReference type="CDD" id="cd03713">
    <property type="entry name" value="EFG_mtEFG_C"/>
    <property type="match status" value="1"/>
</dbReference>
<evidence type="ECO:0000259" key="7">
    <source>
        <dbReference type="PROSITE" id="PS51722"/>
    </source>
</evidence>